<reference evidence="1 2" key="1">
    <citation type="submission" date="2017-06" db="EMBL/GenBank/DDBJ databases">
        <authorList>
            <person name="Swanenburg J."/>
            <person name="Kort R."/>
        </authorList>
    </citation>
    <scope>NUCLEOTIDE SEQUENCE [LARGE SCALE GENOMIC DNA]</scope>
    <source>
        <strain evidence="1 2">RL05</strain>
    </source>
</reference>
<dbReference type="EMBL" id="NKLP01000207">
    <property type="protein sequence ID" value="TDN29394.1"/>
    <property type="molecule type" value="Genomic_DNA"/>
</dbReference>
<accession>A0A4R6CR33</accession>
<dbReference type="Proteomes" id="UP000295195">
    <property type="component" value="Unassembled WGS sequence"/>
</dbReference>
<comment type="caution">
    <text evidence="1">The sequence shown here is derived from an EMBL/GenBank/DDBJ whole genome shotgun (WGS) entry which is preliminary data.</text>
</comment>
<evidence type="ECO:0000313" key="2">
    <source>
        <dbReference type="Proteomes" id="UP000295195"/>
    </source>
</evidence>
<gene>
    <name evidence="1" type="ORF">CEE75_10945</name>
</gene>
<dbReference type="AlphaFoldDB" id="A0A4R6CR33"/>
<name>A0A4R6CR33_9LACO</name>
<proteinExistence type="predicted"/>
<sequence length="177" mass="21022">MTEEKKRNISDYWTPQELNSTTMINAWYVLDRLPREVNNYLGYKVNIGVDPTPQQMKEIEKDKWQQQDTVQSIAGVPAEMVKKLRENFKNSETNGIFSVFRGKYDVFNPQTRQINPQAYYICHYLGFTDRDFMAQLGLSEAEMRKFLRNNIDKQGLDEKSKYYGEHWLQAHPKKKRL</sequence>
<dbReference type="RefSeq" id="WP_060462991.1">
    <property type="nucleotide sequence ID" value="NZ_LJOL01000065.1"/>
</dbReference>
<protein>
    <submittedName>
        <fullName evidence="1">Uncharacterized protein</fullName>
    </submittedName>
</protein>
<organism evidence="1 2">
    <name type="scientific">Lactobacillus crispatus</name>
    <dbReference type="NCBI Taxonomy" id="47770"/>
    <lineage>
        <taxon>Bacteria</taxon>
        <taxon>Bacillati</taxon>
        <taxon>Bacillota</taxon>
        <taxon>Bacilli</taxon>
        <taxon>Lactobacillales</taxon>
        <taxon>Lactobacillaceae</taxon>
        <taxon>Lactobacillus</taxon>
    </lineage>
</organism>
<evidence type="ECO:0000313" key="1">
    <source>
        <dbReference type="EMBL" id="TDN29394.1"/>
    </source>
</evidence>